<dbReference type="RefSeq" id="WP_113921455.1">
    <property type="nucleotide sequence ID" value="NZ_QNRX01000018.1"/>
</dbReference>
<dbReference type="EMBL" id="QNRX01000018">
    <property type="protein sequence ID" value="RBP59670.1"/>
    <property type="molecule type" value="Genomic_DNA"/>
</dbReference>
<organism evidence="1 2">
    <name type="scientific">Alkalibaculum bacchi</name>
    <dbReference type="NCBI Taxonomy" id="645887"/>
    <lineage>
        <taxon>Bacteria</taxon>
        <taxon>Bacillati</taxon>
        <taxon>Bacillota</taxon>
        <taxon>Clostridia</taxon>
        <taxon>Eubacteriales</taxon>
        <taxon>Eubacteriaceae</taxon>
        <taxon>Alkalibaculum</taxon>
    </lineage>
</organism>
<dbReference type="NCBIfam" id="TIGR03912">
    <property type="entry name" value="PylS_Nterm"/>
    <property type="match status" value="1"/>
</dbReference>
<sequence length="98" mass="11625">MEKKITTRYEKKSQRLFSLINKIKLWPARSGILHSVKSIEKQGNRAVITTYCGGSFVVWNSKKSRSLRWLRNSYFKTTCRKCGIPDWKIEKYSETEFK</sequence>
<gene>
    <name evidence="1" type="ORF">DES36_11820</name>
</gene>
<keyword evidence="2" id="KW-1185">Reference proteome</keyword>
<name>A0A366HZB0_9FIRM</name>
<protein>
    <submittedName>
        <fullName evidence="1">Pyrrolysyl-tRNA synthetase-like protein</fullName>
    </submittedName>
</protein>
<reference evidence="1 2" key="1">
    <citation type="submission" date="2018-06" db="EMBL/GenBank/DDBJ databases">
        <title>Genomic Encyclopedia of Type Strains, Phase IV (KMG-IV): sequencing the most valuable type-strain genomes for metagenomic binning, comparative biology and taxonomic classification.</title>
        <authorList>
            <person name="Goeker M."/>
        </authorList>
    </citation>
    <scope>NUCLEOTIDE SEQUENCE [LARGE SCALE GENOMIC DNA]</scope>
    <source>
        <strain evidence="1 2">DSM 22112</strain>
    </source>
</reference>
<proteinExistence type="predicted"/>
<dbReference type="GO" id="GO:0004812">
    <property type="term" value="F:aminoacyl-tRNA ligase activity"/>
    <property type="evidence" value="ECO:0007669"/>
    <property type="project" value="UniProtKB-KW"/>
</dbReference>
<dbReference type="Proteomes" id="UP000253490">
    <property type="component" value="Unassembled WGS sequence"/>
</dbReference>
<keyword evidence="1" id="KW-0436">Ligase</keyword>
<keyword evidence="1" id="KW-0030">Aminoacyl-tRNA synthetase</keyword>
<accession>A0A366HZB0</accession>
<dbReference type="OrthoDB" id="5419998at2"/>
<evidence type="ECO:0000313" key="2">
    <source>
        <dbReference type="Proteomes" id="UP000253490"/>
    </source>
</evidence>
<dbReference type="AlphaFoldDB" id="A0A366HZB0"/>
<evidence type="ECO:0000313" key="1">
    <source>
        <dbReference type="EMBL" id="RBP59670.1"/>
    </source>
</evidence>
<dbReference type="InterPro" id="IPR023878">
    <property type="entry name" value="Pyrrolysyl-tRNA_ligase_N"/>
</dbReference>
<comment type="caution">
    <text evidence="1">The sequence shown here is derived from an EMBL/GenBank/DDBJ whole genome shotgun (WGS) entry which is preliminary data.</text>
</comment>